<dbReference type="InterPro" id="IPR013424">
    <property type="entry name" value="Ice-binding_C"/>
</dbReference>
<keyword evidence="4" id="KW-1185">Reference proteome</keyword>
<dbReference type="Pfam" id="PF07589">
    <property type="entry name" value="PEP-CTERM"/>
    <property type="match status" value="1"/>
</dbReference>
<dbReference type="AlphaFoldDB" id="A0AAF0C117"/>
<reference evidence="3 4" key="1">
    <citation type="journal article" date="2015" name="Genome Announc.">
        <title>Draft Genome Sequences of Marine Isolates of Thalassomonas viridans and Thalassomonas actiniarum.</title>
        <authorList>
            <person name="Olonade I."/>
            <person name="van Zyl L.J."/>
            <person name="Trindade M."/>
        </authorList>
    </citation>
    <scope>NUCLEOTIDE SEQUENCE [LARGE SCALE GENOMIC DNA]</scope>
    <source>
        <strain evidence="3 4">A5K-106</strain>
    </source>
</reference>
<dbReference type="RefSeq" id="WP_044834554.1">
    <property type="nucleotide sequence ID" value="NZ_CP059735.1"/>
</dbReference>
<sequence length="234" mass="24294">MKSKLLHAGLLLSASCFFNVASAGMLTSIDLITDNGSWPAIAPGFESGSAYDGFTLTVEGAAGEVMSDINLEFNFSGLFDDSLAIDLNGDGIIDYALDFYNIHDQSPGYTPWGSDRDVANTVTRLTIGATGSSATVSVYDTDIILDSTNYASFDNLGAITLEDLGFGAGGTILDGGSVTTGEMRFGYINIAGPGSGMPEITSASFSQPAEVPEPSSLAILALAMTGLGVRRLKK</sequence>
<accession>A0AAF0C117</accession>
<dbReference type="PROSITE" id="PS51257">
    <property type="entry name" value="PROKAR_LIPOPROTEIN"/>
    <property type="match status" value="1"/>
</dbReference>
<keyword evidence="1" id="KW-0732">Signal</keyword>
<dbReference type="KEGG" id="tact:SG35_014590"/>
<gene>
    <name evidence="3" type="ORF">SG35_014590</name>
</gene>
<dbReference type="Proteomes" id="UP000032568">
    <property type="component" value="Chromosome"/>
</dbReference>
<dbReference type="NCBIfam" id="TIGR02595">
    <property type="entry name" value="PEP_CTERM"/>
    <property type="match status" value="1"/>
</dbReference>
<reference evidence="3 4" key="2">
    <citation type="journal article" date="2022" name="Mar. Drugs">
        <title>Bioassay-Guided Fractionation Leads to the Detection of Cholic Acid Generated by the Rare Thalassomonas sp.</title>
        <authorList>
            <person name="Pheiffer F."/>
            <person name="Schneider Y.K."/>
            <person name="Hansen E.H."/>
            <person name="Andersen J.H."/>
            <person name="Isaksson J."/>
            <person name="Busche T."/>
            <person name="R C."/>
            <person name="Kalinowski J."/>
            <person name="Zyl L.V."/>
            <person name="Trindade M."/>
        </authorList>
    </citation>
    <scope>NUCLEOTIDE SEQUENCE [LARGE SCALE GENOMIC DNA]</scope>
    <source>
        <strain evidence="3 4">A5K-106</strain>
    </source>
</reference>
<feature type="chain" id="PRO_5041942400" evidence="1">
    <location>
        <begin position="24"/>
        <end position="234"/>
    </location>
</feature>
<proteinExistence type="predicted"/>
<name>A0AAF0C117_9GAMM</name>
<evidence type="ECO:0000313" key="3">
    <source>
        <dbReference type="EMBL" id="WDD96608.1"/>
    </source>
</evidence>
<protein>
    <submittedName>
        <fullName evidence="3">PEP-CTERM sorting domain-containing protein</fullName>
    </submittedName>
</protein>
<evidence type="ECO:0000259" key="2">
    <source>
        <dbReference type="Pfam" id="PF07589"/>
    </source>
</evidence>
<feature type="signal peptide" evidence="1">
    <location>
        <begin position="1"/>
        <end position="23"/>
    </location>
</feature>
<organism evidence="3 4">
    <name type="scientific">Thalassomonas actiniarum</name>
    <dbReference type="NCBI Taxonomy" id="485447"/>
    <lineage>
        <taxon>Bacteria</taxon>
        <taxon>Pseudomonadati</taxon>
        <taxon>Pseudomonadota</taxon>
        <taxon>Gammaproteobacteria</taxon>
        <taxon>Alteromonadales</taxon>
        <taxon>Colwelliaceae</taxon>
        <taxon>Thalassomonas</taxon>
    </lineage>
</organism>
<evidence type="ECO:0000313" key="4">
    <source>
        <dbReference type="Proteomes" id="UP000032568"/>
    </source>
</evidence>
<feature type="domain" description="Ice-binding protein C-terminal" evidence="2">
    <location>
        <begin position="211"/>
        <end position="231"/>
    </location>
</feature>
<dbReference type="EMBL" id="CP059735">
    <property type="protein sequence ID" value="WDD96608.1"/>
    <property type="molecule type" value="Genomic_DNA"/>
</dbReference>
<evidence type="ECO:0000256" key="1">
    <source>
        <dbReference type="SAM" id="SignalP"/>
    </source>
</evidence>